<dbReference type="InParanoid" id="A0A1Y2EA56"/>
<feature type="compositionally biased region" description="Basic and acidic residues" evidence="1">
    <location>
        <begin position="35"/>
        <end position="47"/>
    </location>
</feature>
<keyword evidence="3" id="KW-1185">Reference proteome</keyword>
<evidence type="ECO:0000313" key="3">
    <source>
        <dbReference type="Proteomes" id="UP000193689"/>
    </source>
</evidence>
<name>A0A1Y2EA56_9PEZI</name>
<evidence type="ECO:0000256" key="1">
    <source>
        <dbReference type="SAM" id="MobiDB-lite"/>
    </source>
</evidence>
<feature type="compositionally biased region" description="Polar residues" evidence="1">
    <location>
        <begin position="90"/>
        <end position="101"/>
    </location>
</feature>
<gene>
    <name evidence="2" type="ORF">BCR38DRAFT_507374</name>
</gene>
<dbReference type="Proteomes" id="UP000193689">
    <property type="component" value="Unassembled WGS sequence"/>
</dbReference>
<evidence type="ECO:0000313" key="2">
    <source>
        <dbReference type="EMBL" id="ORY68470.1"/>
    </source>
</evidence>
<reference evidence="2 3" key="1">
    <citation type="submission" date="2016-07" db="EMBL/GenBank/DDBJ databases">
        <title>Pervasive Adenine N6-methylation of Active Genes in Fungi.</title>
        <authorList>
            <consortium name="DOE Joint Genome Institute"/>
            <person name="Mondo S.J."/>
            <person name="Dannebaum R.O."/>
            <person name="Kuo R.C."/>
            <person name="Labutti K."/>
            <person name="Haridas S."/>
            <person name="Kuo A."/>
            <person name="Salamov A."/>
            <person name="Ahrendt S.R."/>
            <person name="Lipzen A."/>
            <person name="Sullivan W."/>
            <person name="Andreopoulos W.B."/>
            <person name="Clum A."/>
            <person name="Lindquist E."/>
            <person name="Daum C."/>
            <person name="Ramamoorthy G.K."/>
            <person name="Gryganskyi A."/>
            <person name="Culley D."/>
            <person name="Magnuson J.K."/>
            <person name="James T.Y."/>
            <person name="O'Malley M.A."/>
            <person name="Stajich J.E."/>
            <person name="Spatafora J.W."/>
            <person name="Visel A."/>
            <person name="Grigoriev I.V."/>
        </authorList>
    </citation>
    <scope>NUCLEOTIDE SEQUENCE [LARGE SCALE GENOMIC DNA]</scope>
    <source>
        <strain evidence="2 3">CBS 129021</strain>
    </source>
</reference>
<dbReference type="GeneID" id="63781163"/>
<dbReference type="OrthoDB" id="3351042at2759"/>
<feature type="compositionally biased region" description="Basic and acidic residues" evidence="1">
    <location>
        <begin position="75"/>
        <end position="87"/>
    </location>
</feature>
<dbReference type="EMBL" id="MCFJ01000003">
    <property type="protein sequence ID" value="ORY68470.1"/>
    <property type="molecule type" value="Genomic_DNA"/>
</dbReference>
<organism evidence="2 3">
    <name type="scientific">Pseudomassariella vexata</name>
    <dbReference type="NCBI Taxonomy" id="1141098"/>
    <lineage>
        <taxon>Eukaryota</taxon>
        <taxon>Fungi</taxon>
        <taxon>Dikarya</taxon>
        <taxon>Ascomycota</taxon>
        <taxon>Pezizomycotina</taxon>
        <taxon>Sordariomycetes</taxon>
        <taxon>Xylariomycetidae</taxon>
        <taxon>Amphisphaeriales</taxon>
        <taxon>Pseudomassariaceae</taxon>
        <taxon>Pseudomassariella</taxon>
    </lineage>
</organism>
<dbReference type="STRING" id="1141098.A0A1Y2EA56"/>
<sequence length="470" mass="51537">MFKSALKMSINPPNQVDVQNKSPLEPPPHGLVNGHLDDFPSGLHEEPTTLSPPETLTRPLSAPSAPVPHIGLLDQKPRQSTENKDDLVTPPSQLSPLNRPTSSASTSSHRSQEDEKESGFAKRFVGNMLVTRLGRAGVQSVASTVKLPIYLSPWGDNNPFTLPNLRKRDLALAGVMHFGADALIGSSLTAVEKIVQHGASWTVEQGVDQGLEKVKAATPHRVVRTAGITNVEIRIKHKLIGEQAEVRLFEEREAERKLSCAKGWFCPYLYASGRALMLSRMKEFTFAEFLGPGLMADAALAPTLLSCITQEDAPVCHLDGPNYQSEDGNYQRAALFFLGISPYRTASAWSQARIPSEARLRFHLLTYIPAIVLPVKPTAPVCAWSPWTMGQIISGRDAYDAGTHANDIVRYLETIVETSLVNGRLVDEWQMELADSVRRILEGIKNMPSTLGSVSDAFDADRAGVVLFRY</sequence>
<accession>A0A1Y2EA56</accession>
<feature type="compositionally biased region" description="Polar residues" evidence="1">
    <location>
        <begin position="11"/>
        <end position="22"/>
    </location>
</feature>
<dbReference type="AlphaFoldDB" id="A0A1Y2EA56"/>
<dbReference type="RefSeq" id="XP_040718757.1">
    <property type="nucleotide sequence ID" value="XM_040864951.1"/>
</dbReference>
<feature type="region of interest" description="Disordered" evidence="1">
    <location>
        <begin position="1"/>
        <end position="119"/>
    </location>
</feature>
<proteinExistence type="predicted"/>
<comment type="caution">
    <text evidence="2">The sequence shown here is derived from an EMBL/GenBank/DDBJ whole genome shotgun (WGS) entry which is preliminary data.</text>
</comment>
<protein>
    <submittedName>
        <fullName evidence="2">Uncharacterized protein</fullName>
    </submittedName>
</protein>
<feature type="compositionally biased region" description="Low complexity" evidence="1">
    <location>
        <begin position="48"/>
        <end position="60"/>
    </location>
</feature>
<feature type="compositionally biased region" description="Basic and acidic residues" evidence="1">
    <location>
        <begin position="110"/>
        <end position="119"/>
    </location>
</feature>